<feature type="compositionally biased region" description="Basic and acidic residues" evidence="6">
    <location>
        <begin position="409"/>
        <end position="437"/>
    </location>
</feature>
<keyword evidence="3" id="KW-0285">Flavoprotein</keyword>
<dbReference type="Gene3D" id="3.30.9.10">
    <property type="entry name" value="D-Amino Acid Oxidase, subunit A, domain 2"/>
    <property type="match status" value="1"/>
</dbReference>
<accession>A0A9W9CBF7</accession>
<comment type="cofactor">
    <cofactor evidence="1">
        <name>FAD</name>
        <dbReference type="ChEBI" id="CHEBI:57692"/>
    </cofactor>
</comment>
<dbReference type="EMBL" id="JAPEUX010000004">
    <property type="protein sequence ID" value="KAJ4353664.1"/>
    <property type="molecule type" value="Genomic_DNA"/>
</dbReference>
<gene>
    <name evidence="8" type="ORF">N0V89_005394</name>
</gene>
<dbReference type="PANTHER" id="PTHR10961">
    <property type="entry name" value="PEROXISOMAL SARCOSINE OXIDASE"/>
    <property type="match status" value="1"/>
</dbReference>
<evidence type="ECO:0000256" key="4">
    <source>
        <dbReference type="ARBA" id="ARBA00022827"/>
    </source>
</evidence>
<evidence type="ECO:0000256" key="6">
    <source>
        <dbReference type="SAM" id="MobiDB-lite"/>
    </source>
</evidence>
<comment type="similarity">
    <text evidence="2">Belongs to the MSOX/MTOX family.</text>
</comment>
<dbReference type="OrthoDB" id="2219495at2759"/>
<feature type="domain" description="FAD dependent oxidoreductase" evidence="7">
    <location>
        <begin position="11"/>
        <end position="398"/>
    </location>
</feature>
<sequence>MALPHAAARSDILIIGAGIFGTSTAYHLSLENADPSSITVLDRSPFPPHHAASTDINKIVRADYSTPFYMDLAYEAIHAWKTWPVLQGKDGQRFFHESGWVMLSDKGSDLAERIRANLRARGSDSTSDIEIDGNLRERWDGLLRETSFDDPKIEKGYWNPEAGWADAGDAVAMMMEDAVGRGVKYECGDVELLLLSENGIKGVQTQDGKIYEADKILLATGAWTSQLLCEVEGILNIKDRDTIEKQVTAAGVCVVHYGLNDEEYERLKDMPVIVYGDRGEVLPPPNGSRMLKFTNARSFTNTIRTADRHRLSIPPETTQTNVSSHLQSETLESIVSKTIPSFASRDPEYWRLCWDAITPSQDQLITQHPHPQLNNLYLAVGGSFHSWKFLPTVGKYVVNVLNGISNGEEKDGRWGWKDENTPGRGAHEKVVPKRELNELNIGTPS</sequence>
<organism evidence="8 9">
    <name type="scientific">Didymosphaeria variabile</name>
    <dbReference type="NCBI Taxonomy" id="1932322"/>
    <lineage>
        <taxon>Eukaryota</taxon>
        <taxon>Fungi</taxon>
        <taxon>Dikarya</taxon>
        <taxon>Ascomycota</taxon>
        <taxon>Pezizomycotina</taxon>
        <taxon>Dothideomycetes</taxon>
        <taxon>Pleosporomycetidae</taxon>
        <taxon>Pleosporales</taxon>
        <taxon>Massarineae</taxon>
        <taxon>Didymosphaeriaceae</taxon>
        <taxon>Didymosphaeria</taxon>
    </lineage>
</organism>
<reference evidence="8" key="1">
    <citation type="submission" date="2022-10" db="EMBL/GenBank/DDBJ databases">
        <title>Tapping the CABI collections for fungal endophytes: first genome assemblies for Collariella, Neodidymelliopsis, Ascochyta clinopodiicola, Didymella pomorum, Didymosphaeria variabile, Neocosmospora piperis and Neocucurbitaria cava.</title>
        <authorList>
            <person name="Hill R."/>
        </authorList>
    </citation>
    <scope>NUCLEOTIDE SEQUENCE</scope>
    <source>
        <strain evidence="8">IMI 356815</strain>
    </source>
</reference>
<dbReference type="AlphaFoldDB" id="A0A9W9CBF7"/>
<feature type="region of interest" description="Disordered" evidence="6">
    <location>
        <begin position="409"/>
        <end position="445"/>
    </location>
</feature>
<evidence type="ECO:0000256" key="5">
    <source>
        <dbReference type="ARBA" id="ARBA00023002"/>
    </source>
</evidence>
<evidence type="ECO:0000313" key="8">
    <source>
        <dbReference type="EMBL" id="KAJ4353664.1"/>
    </source>
</evidence>
<dbReference type="Gene3D" id="3.50.50.60">
    <property type="entry name" value="FAD/NAD(P)-binding domain"/>
    <property type="match status" value="1"/>
</dbReference>
<keyword evidence="9" id="KW-1185">Reference proteome</keyword>
<dbReference type="InterPro" id="IPR045170">
    <property type="entry name" value="MTOX"/>
</dbReference>
<dbReference type="RefSeq" id="XP_056071438.1">
    <property type="nucleotide sequence ID" value="XM_056214171.1"/>
</dbReference>
<dbReference type="GO" id="GO:0008115">
    <property type="term" value="F:sarcosine oxidase activity"/>
    <property type="evidence" value="ECO:0007669"/>
    <property type="project" value="TreeGrafter"/>
</dbReference>
<dbReference type="GO" id="GO:0051698">
    <property type="term" value="F:saccharopine oxidase activity"/>
    <property type="evidence" value="ECO:0007669"/>
    <property type="project" value="TreeGrafter"/>
</dbReference>
<dbReference type="InterPro" id="IPR036188">
    <property type="entry name" value="FAD/NAD-bd_sf"/>
</dbReference>
<name>A0A9W9CBF7_9PLEO</name>
<evidence type="ECO:0000313" key="9">
    <source>
        <dbReference type="Proteomes" id="UP001140513"/>
    </source>
</evidence>
<evidence type="ECO:0000259" key="7">
    <source>
        <dbReference type="Pfam" id="PF01266"/>
    </source>
</evidence>
<evidence type="ECO:0000256" key="1">
    <source>
        <dbReference type="ARBA" id="ARBA00001974"/>
    </source>
</evidence>
<dbReference type="SUPFAM" id="SSF51905">
    <property type="entry name" value="FAD/NAD(P)-binding domain"/>
    <property type="match status" value="1"/>
</dbReference>
<protein>
    <recommendedName>
        <fullName evidence="7">FAD dependent oxidoreductase domain-containing protein</fullName>
    </recommendedName>
</protein>
<evidence type="ECO:0000256" key="2">
    <source>
        <dbReference type="ARBA" id="ARBA00010989"/>
    </source>
</evidence>
<comment type="caution">
    <text evidence="8">The sequence shown here is derived from an EMBL/GenBank/DDBJ whole genome shotgun (WGS) entry which is preliminary data.</text>
</comment>
<dbReference type="Proteomes" id="UP001140513">
    <property type="component" value="Unassembled WGS sequence"/>
</dbReference>
<dbReference type="GO" id="GO:0050660">
    <property type="term" value="F:flavin adenine dinucleotide binding"/>
    <property type="evidence" value="ECO:0007669"/>
    <property type="project" value="InterPro"/>
</dbReference>
<dbReference type="GeneID" id="80908924"/>
<keyword evidence="4" id="KW-0274">FAD</keyword>
<dbReference type="InterPro" id="IPR006076">
    <property type="entry name" value="FAD-dep_OxRdtase"/>
</dbReference>
<proteinExistence type="inferred from homology"/>
<dbReference type="Pfam" id="PF01266">
    <property type="entry name" value="DAO"/>
    <property type="match status" value="1"/>
</dbReference>
<keyword evidence="5" id="KW-0560">Oxidoreductase</keyword>
<evidence type="ECO:0000256" key="3">
    <source>
        <dbReference type="ARBA" id="ARBA00022630"/>
    </source>
</evidence>
<dbReference type="PANTHER" id="PTHR10961:SF37">
    <property type="entry name" value="FAD DEPENDENT OXIDOREDUCTASE DOMAIN-CONTAINING PROTEIN"/>
    <property type="match status" value="1"/>
</dbReference>